<dbReference type="Proteomes" id="UP000241818">
    <property type="component" value="Unassembled WGS sequence"/>
</dbReference>
<gene>
    <name evidence="1" type="ORF">M430DRAFT_26375</name>
</gene>
<dbReference type="AlphaFoldDB" id="A0A2T3B9G2"/>
<dbReference type="RefSeq" id="XP_024723527.1">
    <property type="nucleotide sequence ID" value="XM_024865380.1"/>
</dbReference>
<name>A0A2T3B9G2_AMORE</name>
<evidence type="ECO:0000313" key="2">
    <source>
        <dbReference type="Proteomes" id="UP000241818"/>
    </source>
</evidence>
<evidence type="ECO:0000313" key="1">
    <source>
        <dbReference type="EMBL" id="PSS23481.1"/>
    </source>
</evidence>
<dbReference type="InParanoid" id="A0A2T3B9G2"/>
<keyword evidence="2" id="KW-1185">Reference proteome</keyword>
<dbReference type="GeneID" id="36573461"/>
<dbReference type="EMBL" id="KZ679008">
    <property type="protein sequence ID" value="PSS23481.1"/>
    <property type="molecule type" value="Genomic_DNA"/>
</dbReference>
<accession>A0A2T3B9G2</accession>
<reference evidence="1 2" key="1">
    <citation type="journal article" date="2018" name="New Phytol.">
        <title>Comparative genomics and transcriptomics depict ericoid mycorrhizal fungi as versatile saprotrophs and plant mutualists.</title>
        <authorList>
            <person name="Martino E."/>
            <person name="Morin E."/>
            <person name="Grelet G.A."/>
            <person name="Kuo A."/>
            <person name="Kohler A."/>
            <person name="Daghino S."/>
            <person name="Barry K.W."/>
            <person name="Cichocki N."/>
            <person name="Clum A."/>
            <person name="Dockter R.B."/>
            <person name="Hainaut M."/>
            <person name="Kuo R.C."/>
            <person name="LaButti K."/>
            <person name="Lindahl B.D."/>
            <person name="Lindquist E.A."/>
            <person name="Lipzen A."/>
            <person name="Khouja H.R."/>
            <person name="Magnuson J."/>
            <person name="Murat C."/>
            <person name="Ohm R.A."/>
            <person name="Singer S.W."/>
            <person name="Spatafora J.W."/>
            <person name="Wang M."/>
            <person name="Veneault-Fourrey C."/>
            <person name="Henrissat B."/>
            <person name="Grigoriev I.V."/>
            <person name="Martin F.M."/>
            <person name="Perotto S."/>
        </authorList>
    </citation>
    <scope>NUCLEOTIDE SEQUENCE [LARGE SCALE GENOMIC DNA]</scope>
    <source>
        <strain evidence="1 2">ATCC 22711</strain>
    </source>
</reference>
<protein>
    <submittedName>
        <fullName evidence="1">Uncharacterized protein</fullName>
    </submittedName>
</protein>
<organism evidence="1 2">
    <name type="scientific">Amorphotheca resinae ATCC 22711</name>
    <dbReference type="NCBI Taxonomy" id="857342"/>
    <lineage>
        <taxon>Eukaryota</taxon>
        <taxon>Fungi</taxon>
        <taxon>Dikarya</taxon>
        <taxon>Ascomycota</taxon>
        <taxon>Pezizomycotina</taxon>
        <taxon>Leotiomycetes</taxon>
        <taxon>Helotiales</taxon>
        <taxon>Amorphothecaceae</taxon>
        <taxon>Amorphotheca</taxon>
    </lineage>
</organism>
<sequence>MALDQELLVCNGAGLQQCTSALYPLKVRQVEPRLGRASAKLDLTATVAECQGPDIRPGAVQVSHSSVIAKGRIKKEQSNPIQSKPSLYPRVVVHVVSWLRRATQALGVWAIFLVVYTGTLEQYWESNTPISHNHNPALCGITSTCQLACPWPPEPFHYSIQSPRTRDAERGRVFAPDAAEWPIQSA</sequence>
<proteinExistence type="predicted"/>